<gene>
    <name evidence="1" type="ORF">H8B04_08055</name>
</gene>
<dbReference type="SUPFAM" id="SSF142906">
    <property type="entry name" value="YjbR-like"/>
    <property type="match status" value="1"/>
</dbReference>
<dbReference type="PANTHER" id="PTHR35145:SF1">
    <property type="entry name" value="CYTOPLASMIC PROTEIN"/>
    <property type="match status" value="1"/>
</dbReference>
<dbReference type="RefSeq" id="WP_165290544.1">
    <property type="nucleotide sequence ID" value="NZ_JACOIJ010000012.1"/>
</dbReference>
<organism evidence="1 2">
    <name type="scientific">Sphingobacterium litopenaei</name>
    <dbReference type="NCBI Taxonomy" id="2763500"/>
    <lineage>
        <taxon>Bacteria</taxon>
        <taxon>Pseudomonadati</taxon>
        <taxon>Bacteroidota</taxon>
        <taxon>Sphingobacteriia</taxon>
        <taxon>Sphingobacteriales</taxon>
        <taxon>Sphingobacteriaceae</taxon>
        <taxon>Sphingobacterium</taxon>
    </lineage>
</organism>
<dbReference type="Gene3D" id="3.90.1150.30">
    <property type="match status" value="1"/>
</dbReference>
<dbReference type="InterPro" id="IPR007351">
    <property type="entry name" value="YjbR"/>
</dbReference>
<dbReference type="InterPro" id="IPR058532">
    <property type="entry name" value="YjbR/MT2646/Rv2570-like"/>
</dbReference>
<dbReference type="EMBL" id="JACOIJ010000012">
    <property type="protein sequence ID" value="MBD1429521.1"/>
    <property type="molecule type" value="Genomic_DNA"/>
</dbReference>
<dbReference type="Pfam" id="PF04237">
    <property type="entry name" value="YjbR"/>
    <property type="match status" value="1"/>
</dbReference>
<dbReference type="PANTHER" id="PTHR35145">
    <property type="entry name" value="CYTOPLASMIC PROTEIN-RELATED"/>
    <property type="match status" value="1"/>
</dbReference>
<name>A0ABR7YE11_9SPHI</name>
<dbReference type="Proteomes" id="UP000651271">
    <property type="component" value="Unassembled WGS sequence"/>
</dbReference>
<dbReference type="InterPro" id="IPR038056">
    <property type="entry name" value="YjbR-like_sf"/>
</dbReference>
<keyword evidence="1" id="KW-0238">DNA-binding</keyword>
<sequence>MHIEELREYCLGLAPSVTEEMPFGPDTLVFKIGGKIFLLVGLDQVQDLSFNVKCDPEYAVELREKYEQTVIPGYHMNKKHWNTVYIGRELHDKQLQELIDHSYELVVKSLPKSVRDSI</sequence>
<evidence type="ECO:0000313" key="2">
    <source>
        <dbReference type="Proteomes" id="UP000651271"/>
    </source>
</evidence>
<keyword evidence="2" id="KW-1185">Reference proteome</keyword>
<dbReference type="GO" id="GO:0003677">
    <property type="term" value="F:DNA binding"/>
    <property type="evidence" value="ECO:0007669"/>
    <property type="project" value="UniProtKB-KW"/>
</dbReference>
<comment type="caution">
    <text evidence="1">The sequence shown here is derived from an EMBL/GenBank/DDBJ whole genome shotgun (WGS) entry which is preliminary data.</text>
</comment>
<accession>A0ABR7YE11</accession>
<proteinExistence type="predicted"/>
<reference evidence="1 2" key="1">
    <citation type="submission" date="2020-08" db="EMBL/GenBank/DDBJ databases">
        <title>Sphingobacterium sp. DN04309 isolated from aquaculture water.</title>
        <authorList>
            <person name="Zhang M."/>
        </authorList>
    </citation>
    <scope>NUCLEOTIDE SEQUENCE [LARGE SCALE GENOMIC DNA]</scope>
    <source>
        <strain evidence="1 2">DN04309</strain>
    </source>
</reference>
<protein>
    <submittedName>
        <fullName evidence="1">MmcQ/YjbR family DNA-binding protein</fullName>
    </submittedName>
</protein>
<evidence type="ECO:0000313" key="1">
    <source>
        <dbReference type="EMBL" id="MBD1429521.1"/>
    </source>
</evidence>